<dbReference type="InterPro" id="IPR029675">
    <property type="entry name" value="PGAP4"/>
</dbReference>
<accession>V5FG57</accession>
<organism evidence="2 3">
    <name type="scientific">Byssochlamys spectabilis (strain No. 5 / NBRC 109023)</name>
    <name type="common">Paecilomyces variotii</name>
    <dbReference type="NCBI Taxonomy" id="1356009"/>
    <lineage>
        <taxon>Eukaryota</taxon>
        <taxon>Fungi</taxon>
        <taxon>Dikarya</taxon>
        <taxon>Ascomycota</taxon>
        <taxon>Pezizomycotina</taxon>
        <taxon>Eurotiomycetes</taxon>
        <taxon>Eurotiomycetidae</taxon>
        <taxon>Eurotiales</taxon>
        <taxon>Thermoascaceae</taxon>
        <taxon>Paecilomyces</taxon>
    </lineage>
</organism>
<sequence length="438" mass="50943">MRPTMWRSASSCSSLTRSQINFLVSYFIVFLLAVLYGRRHFYRDPGSVFFDEVEGYRPIYSLERVKQAKAFIKQVSSERTTPLRTNTQHEKNMCIGIATVKRPGDQPIDMTLASILADLTLAEREEIYLALLFAYEPVTNHPFFDVPWVHAVTDKVMTYKQLDHKPPSLNGVNKEHRIAKKTLQDYGLLLRSCLNQTDAPWITILEDDVLAQEGWYPRTMRNLHRLQHKLKAKEIKQYLYLRLFYTEKFMGWNSEDWPRYLCWSLVLVSLPAVCGFHIRRRYPSARNTLSLEFLGIISFLCVPMAIALYFLSGRMSMQPIRPGLCRMNEFGCCSQALVFPRDMVPSLIDYLDERNSKPGPVDSVIEEWADENSLDRWSLVPSVMQHIGKKTYKKNEDSQPRDKFEVSGARGLWSFGFELHGNRRGHWWDNDFDLIVTG</sequence>
<reference evidence="3" key="1">
    <citation type="journal article" date="2014" name="Genome Announc.">
        <title>Draft genome sequence of the formaldehyde-resistant fungus Byssochlamys spectabilis No. 5 (anamorph Paecilomyces variotii No. 5) (NBRC109023).</title>
        <authorList>
            <person name="Oka T."/>
            <person name="Ekino K."/>
            <person name="Fukuda K."/>
            <person name="Nomura Y."/>
        </authorList>
    </citation>
    <scope>NUCLEOTIDE SEQUENCE [LARGE SCALE GENOMIC DNA]</scope>
    <source>
        <strain evidence="3">No. 5 / NBRC 109023</strain>
    </source>
</reference>
<dbReference type="PANTHER" id="PTHR31410">
    <property type="entry name" value="TRANSMEMBRANE PROTEIN 246"/>
    <property type="match status" value="1"/>
</dbReference>
<dbReference type="CDD" id="cd22189">
    <property type="entry name" value="PGAP4-like_fungal"/>
    <property type="match status" value="1"/>
</dbReference>
<protein>
    <submittedName>
        <fullName evidence="2">Integral membrane protein</fullName>
    </submittedName>
</protein>
<dbReference type="HOGENOM" id="CLU_036324_0_0_1"/>
<dbReference type="EMBL" id="BAUL01000171">
    <property type="protein sequence ID" value="GAD96624.1"/>
    <property type="molecule type" value="Genomic_DNA"/>
</dbReference>
<dbReference type="GO" id="GO:0000139">
    <property type="term" value="C:Golgi membrane"/>
    <property type="evidence" value="ECO:0007669"/>
    <property type="project" value="InterPro"/>
</dbReference>
<evidence type="ECO:0000256" key="1">
    <source>
        <dbReference type="SAM" id="Phobius"/>
    </source>
</evidence>
<gene>
    <name evidence="2" type="ORF">PVAR5_5285</name>
</gene>
<proteinExistence type="predicted"/>
<dbReference type="Proteomes" id="UP000018001">
    <property type="component" value="Unassembled WGS sequence"/>
</dbReference>
<evidence type="ECO:0000313" key="3">
    <source>
        <dbReference type="Proteomes" id="UP000018001"/>
    </source>
</evidence>
<dbReference type="AlphaFoldDB" id="V5FG57"/>
<dbReference type="PANTHER" id="PTHR31410:SF1">
    <property type="entry name" value="POST-GPI ATTACHMENT TO PROTEINS FACTOR 4"/>
    <property type="match status" value="1"/>
</dbReference>
<evidence type="ECO:0000313" key="2">
    <source>
        <dbReference type="EMBL" id="GAD96624.1"/>
    </source>
</evidence>
<feature type="transmembrane region" description="Helical" evidence="1">
    <location>
        <begin position="290"/>
        <end position="311"/>
    </location>
</feature>
<comment type="caution">
    <text evidence="2">The sequence shown here is derived from an EMBL/GenBank/DDBJ whole genome shotgun (WGS) entry which is preliminary data.</text>
</comment>
<keyword evidence="3" id="KW-1185">Reference proteome</keyword>
<dbReference type="OrthoDB" id="2016523at2759"/>
<dbReference type="GO" id="GO:0006506">
    <property type="term" value="P:GPI anchor biosynthetic process"/>
    <property type="evidence" value="ECO:0007669"/>
    <property type="project" value="InterPro"/>
</dbReference>
<dbReference type="InParanoid" id="V5FG57"/>
<dbReference type="GO" id="GO:0016757">
    <property type="term" value="F:glycosyltransferase activity"/>
    <property type="evidence" value="ECO:0007669"/>
    <property type="project" value="InterPro"/>
</dbReference>
<name>V5FG57_BYSSN</name>
<keyword evidence="1" id="KW-0472">Membrane</keyword>
<feature type="transmembrane region" description="Helical" evidence="1">
    <location>
        <begin position="20"/>
        <end position="37"/>
    </location>
</feature>
<dbReference type="eggNOG" id="ENOG502RS2J">
    <property type="taxonomic scope" value="Eukaryota"/>
</dbReference>
<keyword evidence="1" id="KW-0812">Transmembrane</keyword>
<keyword evidence="1" id="KW-1133">Transmembrane helix</keyword>